<feature type="domain" description="Acyltransferase MbtK/IucB-like conserved" evidence="5">
    <location>
        <begin position="25"/>
        <end position="73"/>
    </location>
</feature>
<comment type="caution">
    <text evidence="6">The sequence shown here is derived from an EMBL/GenBank/DDBJ whole genome shotgun (WGS) entry which is preliminary data.</text>
</comment>
<dbReference type="PANTHER" id="PTHR31438:SF1">
    <property type="entry name" value="LYSINE N-ACYLTRANSFERASE C17G9.06C-RELATED"/>
    <property type="match status" value="1"/>
</dbReference>
<organism evidence="6">
    <name type="scientific">Streptomyces sp. SID14436</name>
    <dbReference type="NCBI Taxonomy" id="2706070"/>
    <lineage>
        <taxon>Bacteria</taxon>
        <taxon>Bacillati</taxon>
        <taxon>Actinomycetota</taxon>
        <taxon>Actinomycetes</taxon>
        <taxon>Kitasatosporales</taxon>
        <taxon>Streptomycetaceae</taxon>
        <taxon>Streptomyces</taxon>
    </lineage>
</organism>
<dbReference type="Gene3D" id="3.40.630.30">
    <property type="match status" value="1"/>
</dbReference>
<name>A0A6G3QVT3_9ACTN</name>
<dbReference type="SUPFAM" id="SSF55729">
    <property type="entry name" value="Acyl-CoA N-acyltransferases (Nat)"/>
    <property type="match status" value="1"/>
</dbReference>
<dbReference type="RefSeq" id="WP_164333440.1">
    <property type="nucleotide sequence ID" value="NZ_JAAGMD010000458.1"/>
</dbReference>
<dbReference type="Pfam" id="PF13523">
    <property type="entry name" value="Acetyltransf_8"/>
    <property type="match status" value="1"/>
</dbReference>
<dbReference type="SMART" id="SM01006">
    <property type="entry name" value="AlcB"/>
    <property type="match status" value="1"/>
</dbReference>
<evidence type="ECO:0000256" key="4">
    <source>
        <dbReference type="ARBA" id="ARBA00031122"/>
    </source>
</evidence>
<comment type="pathway">
    <text evidence="2">Siderophore biosynthesis; mycobactin biosynthesis.</text>
</comment>
<comment type="function">
    <text evidence="1">Acyltransferase required for the direct transfer of medium- to long-chain fatty acyl moieties from a carrier protein (MbtL) on to the epsilon-amino group of lysine residue in the mycobactin core.</text>
</comment>
<accession>A0A6G3QVT3</accession>
<dbReference type="EMBL" id="JAAGMD010000458">
    <property type="protein sequence ID" value="NEA87481.1"/>
    <property type="molecule type" value="Genomic_DNA"/>
</dbReference>
<reference evidence="6" key="1">
    <citation type="submission" date="2020-01" db="EMBL/GenBank/DDBJ databases">
        <title>Insect and environment-associated Actinomycetes.</title>
        <authorList>
            <person name="Currrie C."/>
            <person name="Chevrette M."/>
            <person name="Carlson C."/>
            <person name="Stubbendieck R."/>
            <person name="Wendt-Pienkowski E."/>
        </authorList>
    </citation>
    <scope>NUCLEOTIDE SEQUENCE</scope>
    <source>
        <strain evidence="6">SID14436</strain>
    </source>
</reference>
<sequence>MSDPYAARPAVHEQAVEGFGPVRILPLDPAADAPLLHRWVSGERASFWGMNGFTEDQVAGIYAHMDTLDTHHAYLVLKDGVPAALLQTYEPGADRVGECYPVAPGDIGVHLLLAPADGPGTHGWTAALLSAVAGYVLEGLGRTRVVVDPDVANTKAIARFRREGFVQGPTVVLPEVDLPDVYLPEKKARLAFLTREAALGR</sequence>
<evidence type="ECO:0000256" key="3">
    <source>
        <dbReference type="ARBA" id="ARBA00020586"/>
    </source>
</evidence>
<dbReference type="PANTHER" id="PTHR31438">
    <property type="entry name" value="LYSINE N-ACYLTRANSFERASE C17G9.06C-RELATED"/>
    <property type="match status" value="1"/>
</dbReference>
<gene>
    <name evidence="6" type="ORF">G3I53_15885</name>
</gene>
<keyword evidence="6" id="KW-0808">Transferase</keyword>
<protein>
    <recommendedName>
        <fullName evidence="3">Lysine N-acyltransferase MbtK</fullName>
    </recommendedName>
    <alternativeName>
        <fullName evidence="4">Mycobactin synthase protein K</fullName>
    </alternativeName>
</protein>
<dbReference type="GO" id="GO:0016410">
    <property type="term" value="F:N-acyltransferase activity"/>
    <property type="evidence" value="ECO:0007669"/>
    <property type="project" value="TreeGrafter"/>
</dbReference>
<dbReference type="InterPro" id="IPR019432">
    <property type="entry name" value="Acyltransferase_MbtK/IucB-like"/>
</dbReference>
<evidence type="ECO:0000256" key="2">
    <source>
        <dbReference type="ARBA" id="ARBA00005102"/>
    </source>
</evidence>
<evidence type="ECO:0000256" key="1">
    <source>
        <dbReference type="ARBA" id="ARBA00003818"/>
    </source>
</evidence>
<dbReference type="InterPro" id="IPR016181">
    <property type="entry name" value="Acyl_CoA_acyltransferase"/>
</dbReference>
<proteinExistence type="predicted"/>
<dbReference type="AlphaFoldDB" id="A0A6G3QVT3"/>
<dbReference type="UniPathway" id="UPA00011"/>
<dbReference type="GO" id="GO:0019290">
    <property type="term" value="P:siderophore biosynthetic process"/>
    <property type="evidence" value="ECO:0007669"/>
    <property type="project" value="InterPro"/>
</dbReference>
<evidence type="ECO:0000313" key="6">
    <source>
        <dbReference type="EMBL" id="NEA87481.1"/>
    </source>
</evidence>
<evidence type="ECO:0000259" key="5">
    <source>
        <dbReference type="SMART" id="SM01006"/>
    </source>
</evidence>